<gene>
    <name evidence="1" type="ORF">NA57DRAFT_47048</name>
</gene>
<name>A0A9P4M122_9PEZI</name>
<dbReference type="EMBL" id="ML978135">
    <property type="protein sequence ID" value="KAF2094196.1"/>
    <property type="molecule type" value="Genomic_DNA"/>
</dbReference>
<reference evidence="1" key="1">
    <citation type="journal article" date="2020" name="Stud. Mycol.">
        <title>101 Dothideomycetes genomes: a test case for predicting lifestyles and emergence of pathogens.</title>
        <authorList>
            <person name="Haridas S."/>
            <person name="Albert R."/>
            <person name="Binder M."/>
            <person name="Bloem J."/>
            <person name="Labutti K."/>
            <person name="Salamov A."/>
            <person name="Andreopoulos B."/>
            <person name="Baker S."/>
            <person name="Barry K."/>
            <person name="Bills G."/>
            <person name="Bluhm B."/>
            <person name="Cannon C."/>
            <person name="Castanera R."/>
            <person name="Culley D."/>
            <person name="Daum C."/>
            <person name="Ezra D."/>
            <person name="Gonzalez J."/>
            <person name="Henrissat B."/>
            <person name="Kuo A."/>
            <person name="Liang C."/>
            <person name="Lipzen A."/>
            <person name="Lutzoni F."/>
            <person name="Magnuson J."/>
            <person name="Mondo S."/>
            <person name="Nolan M."/>
            <person name="Ohm R."/>
            <person name="Pangilinan J."/>
            <person name="Park H.-J."/>
            <person name="Ramirez L."/>
            <person name="Alfaro M."/>
            <person name="Sun H."/>
            <person name="Tritt A."/>
            <person name="Yoshinaga Y."/>
            <person name="Zwiers L.-H."/>
            <person name="Turgeon B."/>
            <person name="Goodwin S."/>
            <person name="Spatafora J."/>
            <person name="Crous P."/>
            <person name="Grigoriev I."/>
        </authorList>
    </citation>
    <scope>NUCLEOTIDE SEQUENCE</scope>
    <source>
        <strain evidence="1">CBS 133067</strain>
    </source>
</reference>
<evidence type="ECO:0000313" key="2">
    <source>
        <dbReference type="Proteomes" id="UP000799772"/>
    </source>
</evidence>
<proteinExistence type="predicted"/>
<accession>A0A9P4M122</accession>
<organism evidence="1 2">
    <name type="scientific">Rhizodiscina lignyota</name>
    <dbReference type="NCBI Taxonomy" id="1504668"/>
    <lineage>
        <taxon>Eukaryota</taxon>
        <taxon>Fungi</taxon>
        <taxon>Dikarya</taxon>
        <taxon>Ascomycota</taxon>
        <taxon>Pezizomycotina</taxon>
        <taxon>Dothideomycetes</taxon>
        <taxon>Pleosporomycetidae</taxon>
        <taxon>Aulographales</taxon>
        <taxon>Rhizodiscinaceae</taxon>
        <taxon>Rhizodiscina</taxon>
    </lineage>
</organism>
<dbReference type="Proteomes" id="UP000799772">
    <property type="component" value="Unassembled WGS sequence"/>
</dbReference>
<dbReference type="OrthoDB" id="5355161at2759"/>
<comment type="caution">
    <text evidence="1">The sequence shown here is derived from an EMBL/GenBank/DDBJ whole genome shotgun (WGS) entry which is preliminary data.</text>
</comment>
<dbReference type="AlphaFoldDB" id="A0A9P4M122"/>
<sequence length="279" mass="31726">MKNVDLANMSAFLNTHMRYGIEQMKAAPKDMVLYNATPWCHPFLYEQEMPRVLQDAQAACALYITKNEKNASTISRHIELRADELVANPLPTAPGDVLAGTQALLLYQIIRVLDGDVRRERLRADAAMDRLESYTHALRPLVDVEDDSSVLLTFYPTASSMSFWKSWIFRQSLCRTLIACFYFLSIYHVLKENFAYCDAQKALSSLWAASAHLWNARSVMEFTTAWKEKKHFPIRDLDLTELIADARADDIDSFGKILLVAFMGIDDGRGWFLTRGGAL</sequence>
<keyword evidence="2" id="KW-1185">Reference proteome</keyword>
<evidence type="ECO:0000313" key="1">
    <source>
        <dbReference type="EMBL" id="KAF2094196.1"/>
    </source>
</evidence>
<protein>
    <submittedName>
        <fullName evidence="1">Uncharacterized protein</fullName>
    </submittedName>
</protein>